<dbReference type="RefSeq" id="WP_169660659.1">
    <property type="nucleotide sequence ID" value="NZ_JABANE010000164.1"/>
</dbReference>
<evidence type="ECO:0000259" key="4">
    <source>
        <dbReference type="Pfam" id="PF01103"/>
    </source>
</evidence>
<keyword evidence="6" id="KW-1185">Reference proteome</keyword>
<comment type="subcellular location">
    <subcellularLocation>
        <location evidence="1">Membrane</location>
    </subcellularLocation>
</comment>
<keyword evidence="3" id="KW-0732">Signal</keyword>
<accession>A0A7X9S174</accession>
<dbReference type="Gene3D" id="2.40.160.50">
    <property type="entry name" value="membrane protein fhac: a member of the omp85/tpsb transporter family"/>
    <property type="match status" value="1"/>
</dbReference>
<evidence type="ECO:0000313" key="6">
    <source>
        <dbReference type="Proteomes" id="UP000576082"/>
    </source>
</evidence>
<dbReference type="EMBL" id="JABANE010000164">
    <property type="protein sequence ID" value="NME72469.1"/>
    <property type="molecule type" value="Genomic_DNA"/>
</dbReference>
<dbReference type="GO" id="GO:0019867">
    <property type="term" value="C:outer membrane"/>
    <property type="evidence" value="ECO:0007669"/>
    <property type="project" value="InterPro"/>
</dbReference>
<feature type="domain" description="Bacterial surface antigen (D15)" evidence="4">
    <location>
        <begin position="292"/>
        <end position="562"/>
    </location>
</feature>
<evidence type="ECO:0000256" key="1">
    <source>
        <dbReference type="ARBA" id="ARBA00004370"/>
    </source>
</evidence>
<feature type="signal peptide" evidence="3">
    <location>
        <begin position="1"/>
        <end position="32"/>
    </location>
</feature>
<feature type="chain" id="PRO_5030699180" evidence="3">
    <location>
        <begin position="33"/>
        <end position="585"/>
    </location>
</feature>
<sequence>MNKNTKYSIHNKQSRAFFLSALLLLFISVSFAQTTSYTVQFDFIDQQENKPTIQEKAIFNTIAECKNYSENLLYYWRTEGYFMASIDSAFTENTIYMNKVFLGPKSEEIKINIQSVNPQILKGKYWRGNSKEKWVKLKDLNIAKEQVVTYYENQGYPFTSVSIDSIGFDGKNLTGVLDVNLGDAVVLDTLIVKRNTPLGVHKKFFESYLGLEKGETFRQRNVDKATVILEETPYLRLINDPDVVFEYGKAMVEIPLEKRKASRADGMLGMAPNGQNEGELLITGQILLDLWNPFGTGKRFFIDWKRPDNDSQWFNAKFEYPRLFRSTIDFVYDINLQQQDSTFLRVDNSVQIKKRVSTRGSLSLGASWKSSRILRELNENDVDTLNDTQSILYSIGYKWQNLDNPISPRRGWRYELMFTGGQRNIIFNPALPSDVYEGIPQNSSLLQWYLEAEYYFGISKWLEGYLKVEGAQMLGDNLFKNELFRLGGFRSLRGFNEGELFIDRYAYFTFEPRINMGDQSFLFLFTDIGVAGLEEKWDFPMGIGAGINISTASGDFSIAYALGRTNDIPFSTQLAKIHFGFIGKF</sequence>
<reference evidence="5 6" key="1">
    <citation type="submission" date="2020-04" db="EMBL/GenBank/DDBJ databases">
        <title>Flammeovirga sp. SR4, a novel species isolated from seawater.</title>
        <authorList>
            <person name="Wang X."/>
        </authorList>
    </citation>
    <scope>NUCLEOTIDE SEQUENCE [LARGE SCALE GENOMIC DNA]</scope>
    <source>
        <strain evidence="5 6">ATCC 23126</strain>
    </source>
</reference>
<dbReference type="AlphaFoldDB" id="A0A7X9S174"/>
<dbReference type="InterPro" id="IPR000184">
    <property type="entry name" value="Bac_surfAg_D15"/>
</dbReference>
<proteinExistence type="predicted"/>
<dbReference type="Proteomes" id="UP000576082">
    <property type="component" value="Unassembled WGS sequence"/>
</dbReference>
<evidence type="ECO:0000313" key="5">
    <source>
        <dbReference type="EMBL" id="NME72469.1"/>
    </source>
</evidence>
<organism evidence="5 6">
    <name type="scientific">Flammeovirga aprica JL-4</name>
    <dbReference type="NCBI Taxonomy" id="694437"/>
    <lineage>
        <taxon>Bacteria</taxon>
        <taxon>Pseudomonadati</taxon>
        <taxon>Bacteroidota</taxon>
        <taxon>Cytophagia</taxon>
        <taxon>Cytophagales</taxon>
        <taxon>Flammeovirgaceae</taxon>
        <taxon>Flammeovirga</taxon>
    </lineage>
</organism>
<name>A0A7X9S174_9BACT</name>
<evidence type="ECO:0000256" key="2">
    <source>
        <dbReference type="ARBA" id="ARBA00023136"/>
    </source>
</evidence>
<gene>
    <name evidence="5" type="ORF">HHU12_31195</name>
</gene>
<keyword evidence="2" id="KW-0472">Membrane</keyword>
<protein>
    <submittedName>
        <fullName evidence="5">BamA/TamA family outer membrane protein</fullName>
    </submittedName>
</protein>
<comment type="caution">
    <text evidence="5">The sequence shown here is derived from an EMBL/GenBank/DDBJ whole genome shotgun (WGS) entry which is preliminary data.</text>
</comment>
<evidence type="ECO:0000256" key="3">
    <source>
        <dbReference type="SAM" id="SignalP"/>
    </source>
</evidence>
<dbReference type="Pfam" id="PF01103">
    <property type="entry name" value="Omp85"/>
    <property type="match status" value="1"/>
</dbReference>